<name>A0A183DY80_9BILA</name>
<protein>
    <submittedName>
        <fullName evidence="1">Zf-rbx1 domain-containing protein</fullName>
    </submittedName>
</protein>
<reference evidence="1" key="1">
    <citation type="submission" date="2016-06" db="UniProtKB">
        <authorList>
            <consortium name="WormBaseParasite"/>
        </authorList>
    </citation>
    <scope>IDENTIFICATION</scope>
</reference>
<sequence>LLAYCRSHLGSCWAILGSGKGLSLGCTQLRHCNMNMAAIVRALAPEALTFCNRCIQALHHFERK</sequence>
<dbReference type="WBParaSite" id="GPUH_0001368601-mRNA-1">
    <property type="protein sequence ID" value="GPUH_0001368601-mRNA-1"/>
    <property type="gene ID" value="GPUH_0001368601"/>
</dbReference>
<accession>A0A183DY80</accession>
<organism evidence="1">
    <name type="scientific">Gongylonema pulchrum</name>
    <dbReference type="NCBI Taxonomy" id="637853"/>
    <lineage>
        <taxon>Eukaryota</taxon>
        <taxon>Metazoa</taxon>
        <taxon>Ecdysozoa</taxon>
        <taxon>Nematoda</taxon>
        <taxon>Chromadorea</taxon>
        <taxon>Rhabditida</taxon>
        <taxon>Spirurina</taxon>
        <taxon>Spiruromorpha</taxon>
        <taxon>Spiruroidea</taxon>
        <taxon>Gongylonematidae</taxon>
        <taxon>Gongylonema</taxon>
    </lineage>
</organism>
<evidence type="ECO:0000313" key="1">
    <source>
        <dbReference type="WBParaSite" id="GPUH_0001368601-mRNA-1"/>
    </source>
</evidence>
<proteinExistence type="predicted"/>
<dbReference type="AlphaFoldDB" id="A0A183DY80"/>